<dbReference type="PANTHER" id="PTHR48100">
    <property type="entry name" value="BROAD-SPECIFICITY PHOSPHATASE YOR283W-RELATED"/>
    <property type="match status" value="1"/>
</dbReference>
<feature type="binding site" evidence="2">
    <location>
        <begin position="8"/>
        <end position="15"/>
    </location>
    <ligand>
        <name>substrate</name>
    </ligand>
</feature>
<comment type="caution">
    <text evidence="3">The sequence shown here is derived from an EMBL/GenBank/DDBJ whole genome shotgun (WGS) entry which is preliminary data.</text>
</comment>
<feature type="active site" description="Proton donor/acceptor" evidence="1">
    <location>
        <position position="85"/>
    </location>
</feature>
<protein>
    <submittedName>
        <fullName evidence="3">Phosphoglycerate mutase</fullName>
    </submittedName>
</protein>
<dbReference type="EMBL" id="AZFN01000006">
    <property type="protein sequence ID" value="KRM02842.1"/>
    <property type="molecule type" value="Genomic_DNA"/>
</dbReference>
<sequence length="219" mass="24928">MTTFYFIRHGKTEWNLQGRYQGANGNSPLLPESHHDIKLLAQYLRGTEFKHAYTSPLLRAQETATELIDQLEMPIPLTLDKRIAEVNLGDLEGMYYRDAQKQWPTVIDNFHYHADSYNEQIIHGESFPHVIERFKEAVRDYAHFNPTGNVLVVSHGAALNAGINGILGVPLAHLKDRGGLSNTSTTIVTTEDQGMTFELQQWNETSYLQRQFIDPTDTI</sequence>
<feature type="binding site" evidence="2">
    <location>
        <position position="59"/>
    </location>
    <ligand>
        <name>substrate</name>
    </ligand>
</feature>
<dbReference type="Pfam" id="PF00300">
    <property type="entry name" value="His_Phos_1"/>
    <property type="match status" value="1"/>
</dbReference>
<dbReference type="RefSeq" id="WP_056937000.1">
    <property type="nucleotide sequence ID" value="NZ_AZFN01000006.1"/>
</dbReference>
<dbReference type="PATRIC" id="fig|1423749.3.peg.1591"/>
<feature type="active site" description="Tele-phosphohistidine intermediate" evidence="1">
    <location>
        <position position="9"/>
    </location>
</feature>
<evidence type="ECO:0000313" key="4">
    <source>
        <dbReference type="Proteomes" id="UP000051739"/>
    </source>
</evidence>
<dbReference type="PANTHER" id="PTHR48100:SF1">
    <property type="entry name" value="HISTIDINE PHOSPHATASE FAMILY PROTEIN-RELATED"/>
    <property type="match status" value="1"/>
</dbReference>
<dbReference type="GO" id="GO:0016791">
    <property type="term" value="F:phosphatase activity"/>
    <property type="evidence" value="ECO:0007669"/>
    <property type="project" value="TreeGrafter"/>
</dbReference>
<dbReference type="SMART" id="SM00855">
    <property type="entry name" value="PGAM"/>
    <property type="match status" value="1"/>
</dbReference>
<dbReference type="InterPro" id="IPR029033">
    <property type="entry name" value="His_PPase_superfam"/>
</dbReference>
<reference evidence="3 4" key="1">
    <citation type="journal article" date="2015" name="Genome Announc.">
        <title>Expanding the biotechnology potential of lactobacilli through comparative genomics of 213 strains and associated genera.</title>
        <authorList>
            <person name="Sun Z."/>
            <person name="Harris H.M."/>
            <person name="McCann A."/>
            <person name="Guo C."/>
            <person name="Argimon S."/>
            <person name="Zhang W."/>
            <person name="Yang X."/>
            <person name="Jeffery I.B."/>
            <person name="Cooney J.C."/>
            <person name="Kagawa T.F."/>
            <person name="Liu W."/>
            <person name="Song Y."/>
            <person name="Salvetti E."/>
            <person name="Wrobel A."/>
            <person name="Rasinkangas P."/>
            <person name="Parkhill J."/>
            <person name="Rea M.C."/>
            <person name="O'Sullivan O."/>
            <person name="Ritari J."/>
            <person name="Douillard F.P."/>
            <person name="Paul Ross R."/>
            <person name="Yang R."/>
            <person name="Briner A.E."/>
            <person name="Felis G.E."/>
            <person name="de Vos W.M."/>
            <person name="Barrangou R."/>
            <person name="Klaenhammer T.R."/>
            <person name="Caufield P.W."/>
            <person name="Cui Y."/>
            <person name="Zhang H."/>
            <person name="O'Toole P.W."/>
        </authorList>
    </citation>
    <scope>NUCLEOTIDE SEQUENCE [LARGE SCALE GENOMIC DNA]</scope>
    <source>
        <strain evidence="3 4">DSM 16045</strain>
    </source>
</reference>
<dbReference type="AlphaFoldDB" id="A0A0R1VBF7"/>
<keyword evidence="4" id="KW-1185">Reference proteome</keyword>
<dbReference type="SUPFAM" id="SSF53254">
    <property type="entry name" value="Phosphoglycerate mutase-like"/>
    <property type="match status" value="1"/>
</dbReference>
<gene>
    <name evidence="3" type="ORF">FC60_GL001538</name>
</gene>
<dbReference type="Gene3D" id="3.40.50.1240">
    <property type="entry name" value="Phosphoglycerate mutase-like"/>
    <property type="match status" value="1"/>
</dbReference>
<dbReference type="InterPro" id="IPR013078">
    <property type="entry name" value="His_Pase_superF_clade-1"/>
</dbReference>
<dbReference type="CDD" id="cd07067">
    <property type="entry name" value="HP_PGM_like"/>
    <property type="match status" value="1"/>
</dbReference>
<proteinExistence type="predicted"/>
<name>A0A0R1VBF7_9LACO</name>
<accession>A0A0R1VBF7</accession>
<dbReference type="Proteomes" id="UP000051739">
    <property type="component" value="Unassembled WGS sequence"/>
</dbReference>
<evidence type="ECO:0000256" key="1">
    <source>
        <dbReference type="PIRSR" id="PIRSR613078-1"/>
    </source>
</evidence>
<dbReference type="GO" id="GO:0005737">
    <property type="term" value="C:cytoplasm"/>
    <property type="evidence" value="ECO:0007669"/>
    <property type="project" value="TreeGrafter"/>
</dbReference>
<organism evidence="3 4">
    <name type="scientific">Limosilactobacillus gastricus DSM 16045</name>
    <dbReference type="NCBI Taxonomy" id="1423749"/>
    <lineage>
        <taxon>Bacteria</taxon>
        <taxon>Bacillati</taxon>
        <taxon>Bacillota</taxon>
        <taxon>Bacilli</taxon>
        <taxon>Lactobacillales</taxon>
        <taxon>Lactobacillaceae</taxon>
        <taxon>Limosilactobacillus</taxon>
    </lineage>
</organism>
<evidence type="ECO:0000256" key="2">
    <source>
        <dbReference type="PIRSR" id="PIRSR613078-2"/>
    </source>
</evidence>
<dbReference type="InterPro" id="IPR050275">
    <property type="entry name" value="PGM_Phosphatase"/>
</dbReference>
<evidence type="ECO:0000313" key="3">
    <source>
        <dbReference type="EMBL" id="KRM02842.1"/>
    </source>
</evidence>